<evidence type="ECO:0000256" key="1">
    <source>
        <dbReference type="SAM" id="Phobius"/>
    </source>
</evidence>
<accession>A0A4D6MT12</accession>
<reference evidence="2 3" key="1">
    <citation type="submission" date="2019-04" db="EMBL/GenBank/DDBJ databases">
        <title>An improved genome assembly and genetic linkage map for asparagus bean, Vigna unguiculata ssp. sesquipedialis.</title>
        <authorList>
            <person name="Xia Q."/>
            <person name="Zhang R."/>
            <person name="Dong Y."/>
        </authorList>
    </citation>
    <scope>NUCLEOTIDE SEQUENCE [LARGE SCALE GENOMIC DNA]</scope>
    <source>
        <tissue evidence="2">Leaf</tissue>
    </source>
</reference>
<proteinExistence type="predicted"/>
<organism evidence="2 3">
    <name type="scientific">Vigna unguiculata</name>
    <name type="common">Cowpea</name>
    <dbReference type="NCBI Taxonomy" id="3917"/>
    <lineage>
        <taxon>Eukaryota</taxon>
        <taxon>Viridiplantae</taxon>
        <taxon>Streptophyta</taxon>
        <taxon>Embryophyta</taxon>
        <taxon>Tracheophyta</taxon>
        <taxon>Spermatophyta</taxon>
        <taxon>Magnoliopsida</taxon>
        <taxon>eudicotyledons</taxon>
        <taxon>Gunneridae</taxon>
        <taxon>Pentapetalae</taxon>
        <taxon>rosids</taxon>
        <taxon>fabids</taxon>
        <taxon>Fabales</taxon>
        <taxon>Fabaceae</taxon>
        <taxon>Papilionoideae</taxon>
        <taxon>50 kb inversion clade</taxon>
        <taxon>NPAAA clade</taxon>
        <taxon>indigoferoid/millettioid clade</taxon>
        <taxon>Phaseoleae</taxon>
        <taxon>Vigna</taxon>
    </lineage>
</organism>
<feature type="transmembrane region" description="Helical" evidence="1">
    <location>
        <begin position="9"/>
        <end position="27"/>
    </location>
</feature>
<evidence type="ECO:0000313" key="2">
    <source>
        <dbReference type="EMBL" id="QCE04218.1"/>
    </source>
</evidence>
<protein>
    <submittedName>
        <fullName evidence="2">Uncharacterized protein</fullName>
    </submittedName>
</protein>
<keyword evidence="1" id="KW-0812">Transmembrane</keyword>
<dbReference type="PANTHER" id="PTHR33927">
    <property type="entry name" value="TRANSMEMBRANE PROTEIN"/>
    <property type="match status" value="1"/>
</dbReference>
<evidence type="ECO:0000313" key="3">
    <source>
        <dbReference type="Proteomes" id="UP000501690"/>
    </source>
</evidence>
<dbReference type="InterPro" id="IPR052979">
    <property type="entry name" value="Adenylate-forming_domain"/>
</dbReference>
<dbReference type="PANTHER" id="PTHR33927:SF6">
    <property type="entry name" value="PROTEIN, PUTATIVE-RELATED"/>
    <property type="match status" value="1"/>
</dbReference>
<dbReference type="Proteomes" id="UP000501690">
    <property type="component" value="Linkage Group LG8"/>
</dbReference>
<dbReference type="AlphaFoldDB" id="A0A4D6MT12"/>
<gene>
    <name evidence="2" type="ORF">DEO72_LG8g2252</name>
</gene>
<keyword evidence="1" id="KW-1133">Transmembrane helix</keyword>
<keyword evidence="1" id="KW-0472">Membrane</keyword>
<keyword evidence="3" id="KW-1185">Reference proteome</keyword>
<name>A0A4D6MT12_VIGUN</name>
<sequence>MYEVVKKQEFWFTSVITILIIIPWLSVTKVEVYVTAPSSHASSMRFEGGVKAGDERSKMPLSLKITDSQQSPFGLGHGLDDKNDDIELMESSSYPSASNVSHSYSSNSLGEMQFESSNMGAFWSSYKSQMHLQSRLSQSQEDLNSSLVEVHLVKS</sequence>
<dbReference type="EMBL" id="CP039352">
    <property type="protein sequence ID" value="QCE04218.1"/>
    <property type="molecule type" value="Genomic_DNA"/>
</dbReference>